<organism evidence="2 3">
    <name type="scientific">Sphingomonas melonis TY</name>
    <dbReference type="NCBI Taxonomy" id="621456"/>
    <lineage>
        <taxon>Bacteria</taxon>
        <taxon>Pseudomonadati</taxon>
        <taxon>Pseudomonadota</taxon>
        <taxon>Alphaproteobacteria</taxon>
        <taxon>Sphingomonadales</taxon>
        <taxon>Sphingomonadaceae</taxon>
        <taxon>Sphingomonas</taxon>
    </lineage>
</organism>
<keyword evidence="3" id="KW-1185">Reference proteome</keyword>
<dbReference type="OrthoDB" id="564699at2"/>
<protein>
    <recommendedName>
        <fullName evidence="4">Peptidase S74 domain-containing protein</fullName>
    </recommendedName>
</protein>
<feature type="coiled-coil region" evidence="1">
    <location>
        <begin position="502"/>
        <end position="547"/>
    </location>
</feature>
<dbReference type="RefSeq" id="WP_063113168.1">
    <property type="nucleotide sequence ID" value="NZ_LQCK02000012.1"/>
</dbReference>
<reference evidence="2" key="1">
    <citation type="submission" date="2016-03" db="EMBL/GenBank/DDBJ databases">
        <title>Sphingomonas melonis TY, whole genome shotgun sequencing.</title>
        <authorList>
            <person name="Wang H."/>
            <person name="Zhu P."/>
        </authorList>
    </citation>
    <scope>NUCLEOTIDE SEQUENCE [LARGE SCALE GENOMIC DNA]</scope>
    <source>
        <strain evidence="2">TY</strain>
    </source>
</reference>
<sequence length="652" mass="66508">MTWYQSGSVTVTQGSATVTGAGTDFMAPNVFPGDGFVDEAGYTYEVVGAQSSTQLTISPAYRGASGGGRGYKIMPLQDYQRLLAQRAADLIGSFASVRDGVGQGMFPDGTAAAPGIRFSADQDSGLRRLGSNIIAFVAGGVDRLTLDGDGATVSTGGGPARLTIAATAEAGRGGSILFTRAGAASGFIGDAGAALGGTETTGLVYYTYGGDPHRFFAGGAERMRVTNAGAVGIGTATPAAKHHVNESSPAPCYSMIGNPSGMTRVGVRADGASQLLSYAGQPLLLGSDNLGGVVTEWGRFDASGNLLVGGTSGSGYHRIYKAAAEGAAILDVLGSGYGSIRLFSVASEGWNGAASACIIGRNTVTGRSISSGGTANFAGADYAEYIAKSLACGTILKGDVCGIDSNGQLTRTWADARRYVVKSTDPNLVGGDTWAAHLGPRPEEPLYAAPTYGGSAAAFVPPVIEMPVQPVRADGEDDDAYLLRLAAFLNAQAATIAQAEAAAAAQIEAAKAQAAYAAAVEQYQADLAAYRDAQEAYRAAIDAAEAAHAVALAAHGEALTVWEAELEAARQTVDRIAFSGQVPVNVDADTLAACEAALADGVAVYLVAVARGAGIGVTAVREADMTLPLYMRRVGAVWAIRDGRPWIDVQHG</sequence>
<accession>A0A175Y3V9</accession>
<comment type="caution">
    <text evidence="2">The sequence shown here is derived from an EMBL/GenBank/DDBJ whole genome shotgun (WGS) entry which is preliminary data.</text>
</comment>
<dbReference type="Proteomes" id="UP000078460">
    <property type="component" value="Unassembled WGS sequence"/>
</dbReference>
<gene>
    <name evidence="2" type="ORF">AVM11_03520</name>
</gene>
<dbReference type="AlphaFoldDB" id="A0A175Y3V9"/>
<keyword evidence="1" id="KW-0175">Coiled coil</keyword>
<evidence type="ECO:0000313" key="3">
    <source>
        <dbReference type="Proteomes" id="UP000078460"/>
    </source>
</evidence>
<evidence type="ECO:0000256" key="1">
    <source>
        <dbReference type="SAM" id="Coils"/>
    </source>
</evidence>
<dbReference type="EMBL" id="LQCK02000012">
    <property type="protein sequence ID" value="KZB95357.1"/>
    <property type="molecule type" value="Genomic_DNA"/>
</dbReference>
<evidence type="ECO:0008006" key="4">
    <source>
        <dbReference type="Google" id="ProtNLM"/>
    </source>
</evidence>
<proteinExistence type="predicted"/>
<evidence type="ECO:0000313" key="2">
    <source>
        <dbReference type="EMBL" id="KZB95357.1"/>
    </source>
</evidence>
<name>A0A175Y3V9_9SPHN</name>